<accession>A0A1X7SR80</accession>
<dbReference type="InParanoid" id="A0A1X7SR80"/>
<reference evidence="1" key="1">
    <citation type="submission" date="2017-05" db="UniProtKB">
        <authorList>
            <consortium name="EnsemblMetazoa"/>
        </authorList>
    </citation>
    <scope>IDENTIFICATION</scope>
</reference>
<dbReference type="EnsemblMetazoa" id="Aqu2.1.04585_001">
    <property type="protein sequence ID" value="Aqu2.1.04585_001"/>
    <property type="gene ID" value="Aqu2.1.04585"/>
</dbReference>
<dbReference type="OrthoDB" id="381190at2759"/>
<dbReference type="AlphaFoldDB" id="A0A1X7SR80"/>
<organism evidence="1">
    <name type="scientific">Amphimedon queenslandica</name>
    <name type="common">Sponge</name>
    <dbReference type="NCBI Taxonomy" id="400682"/>
    <lineage>
        <taxon>Eukaryota</taxon>
        <taxon>Metazoa</taxon>
        <taxon>Porifera</taxon>
        <taxon>Demospongiae</taxon>
        <taxon>Heteroscleromorpha</taxon>
        <taxon>Haplosclerida</taxon>
        <taxon>Niphatidae</taxon>
        <taxon>Amphimedon</taxon>
    </lineage>
</organism>
<sequence length="123" mass="13857">MVSTSLESVCNINPHLTRLQTLNELESTFQLVLEPDLSPSVLLSNWKGKLSNMSTDFELVELVLSVRFHALLSVLPHYKRSGGENESLIQSGLLNVLSTKASLAIEAQQYQKFGYVGYCYYYH</sequence>
<evidence type="ECO:0000313" key="1">
    <source>
        <dbReference type="EnsemblMetazoa" id="Aqu2.1.04585_001"/>
    </source>
</evidence>
<name>A0A1X7SR80_AMPQE</name>
<protein>
    <submittedName>
        <fullName evidence="1">Uncharacterized protein</fullName>
    </submittedName>
</protein>
<proteinExistence type="predicted"/>